<comment type="caution">
    <text evidence="1">The sequence shown here is derived from an EMBL/GenBank/DDBJ whole genome shotgun (WGS) entry which is preliminary data.</text>
</comment>
<dbReference type="GO" id="GO:0003964">
    <property type="term" value="F:RNA-directed DNA polymerase activity"/>
    <property type="evidence" value="ECO:0007669"/>
    <property type="project" value="UniProtKB-KW"/>
</dbReference>
<gene>
    <name evidence="1" type="ORF">EPI10_033710</name>
</gene>
<dbReference type="EMBL" id="SMMG02000001">
    <property type="protein sequence ID" value="KAA3490203.1"/>
    <property type="molecule type" value="Genomic_DNA"/>
</dbReference>
<sequence>MEDPERTENLESKPLFPDWLLPASILDFRDKLNRDFLWGSRKLYLINWEDISHPKALGGLSILVAKFRNQALIMKLGWRLVH</sequence>
<keyword evidence="2" id="KW-1185">Reference proteome</keyword>
<dbReference type="Proteomes" id="UP000325315">
    <property type="component" value="Unassembled WGS sequence"/>
</dbReference>
<evidence type="ECO:0000313" key="1">
    <source>
        <dbReference type="EMBL" id="KAA3490203.1"/>
    </source>
</evidence>
<accession>A0A5B6X921</accession>
<keyword evidence="1" id="KW-0695">RNA-directed DNA polymerase</keyword>
<evidence type="ECO:0000313" key="2">
    <source>
        <dbReference type="Proteomes" id="UP000325315"/>
    </source>
</evidence>
<organism evidence="1 2">
    <name type="scientific">Gossypium australe</name>
    <dbReference type="NCBI Taxonomy" id="47621"/>
    <lineage>
        <taxon>Eukaryota</taxon>
        <taxon>Viridiplantae</taxon>
        <taxon>Streptophyta</taxon>
        <taxon>Embryophyta</taxon>
        <taxon>Tracheophyta</taxon>
        <taxon>Spermatophyta</taxon>
        <taxon>Magnoliopsida</taxon>
        <taxon>eudicotyledons</taxon>
        <taxon>Gunneridae</taxon>
        <taxon>Pentapetalae</taxon>
        <taxon>rosids</taxon>
        <taxon>malvids</taxon>
        <taxon>Malvales</taxon>
        <taxon>Malvaceae</taxon>
        <taxon>Malvoideae</taxon>
        <taxon>Gossypium</taxon>
    </lineage>
</organism>
<protein>
    <submittedName>
        <fullName evidence="1">Reverse transcriptase like protein</fullName>
    </submittedName>
</protein>
<reference evidence="2" key="1">
    <citation type="journal article" date="2019" name="Plant Biotechnol. J.">
        <title>Genome sequencing of the Australian wild diploid species Gossypium australe highlights disease resistance and delayed gland morphogenesis.</title>
        <authorList>
            <person name="Cai Y."/>
            <person name="Cai X."/>
            <person name="Wang Q."/>
            <person name="Wang P."/>
            <person name="Zhang Y."/>
            <person name="Cai C."/>
            <person name="Xu Y."/>
            <person name="Wang K."/>
            <person name="Zhou Z."/>
            <person name="Wang C."/>
            <person name="Geng S."/>
            <person name="Li B."/>
            <person name="Dong Q."/>
            <person name="Hou Y."/>
            <person name="Wang H."/>
            <person name="Ai P."/>
            <person name="Liu Z."/>
            <person name="Yi F."/>
            <person name="Sun M."/>
            <person name="An G."/>
            <person name="Cheng J."/>
            <person name="Zhang Y."/>
            <person name="Shi Q."/>
            <person name="Xie Y."/>
            <person name="Shi X."/>
            <person name="Chang Y."/>
            <person name="Huang F."/>
            <person name="Chen Y."/>
            <person name="Hong S."/>
            <person name="Mi L."/>
            <person name="Sun Q."/>
            <person name="Zhang L."/>
            <person name="Zhou B."/>
            <person name="Peng R."/>
            <person name="Zhang X."/>
            <person name="Liu F."/>
        </authorList>
    </citation>
    <scope>NUCLEOTIDE SEQUENCE [LARGE SCALE GENOMIC DNA]</scope>
    <source>
        <strain evidence="2">cv. PA1801</strain>
    </source>
</reference>
<name>A0A5B6X921_9ROSI</name>
<dbReference type="AlphaFoldDB" id="A0A5B6X921"/>
<keyword evidence="1" id="KW-0548">Nucleotidyltransferase</keyword>
<proteinExistence type="predicted"/>
<keyword evidence="1" id="KW-0808">Transferase</keyword>